<evidence type="ECO:0000256" key="1">
    <source>
        <dbReference type="SAM" id="Phobius"/>
    </source>
</evidence>
<accession>B3H041</accession>
<evidence type="ECO:0000313" key="2">
    <source>
        <dbReference type="EMBL" id="ACE60853.1"/>
    </source>
</evidence>
<evidence type="ECO:0008006" key="4">
    <source>
        <dbReference type="Google" id="ProtNLM"/>
    </source>
</evidence>
<dbReference type="HOGENOM" id="CLU_128124_0_0_6"/>
<keyword evidence="1" id="KW-1133">Transmembrane helix</keyword>
<organism evidence="2 3">
    <name type="scientific">Actinobacillus pleuropneumoniae serotype 7 (strain AP76)</name>
    <dbReference type="NCBI Taxonomy" id="537457"/>
    <lineage>
        <taxon>Bacteria</taxon>
        <taxon>Pseudomonadati</taxon>
        <taxon>Pseudomonadota</taxon>
        <taxon>Gammaproteobacteria</taxon>
        <taxon>Pasteurellales</taxon>
        <taxon>Pasteurellaceae</taxon>
        <taxon>Actinobacillus</taxon>
    </lineage>
</organism>
<evidence type="ECO:0000313" key="3">
    <source>
        <dbReference type="Proteomes" id="UP000001226"/>
    </source>
</evidence>
<dbReference type="EMBL" id="CP001091">
    <property type="protein sequence ID" value="ACE60853.1"/>
    <property type="molecule type" value="Genomic_DNA"/>
</dbReference>
<dbReference type="KEGG" id="apa:APP7_0201"/>
<proteinExistence type="predicted"/>
<sequence>MMLSLNRLYLLPNNYLFRVLSFIQTYFKTVCLIMFILIISYPLYRYLYESYSHQELLLNRQRLTEEVEQEYRLYQSVSQYHQQLAEKEQYVSLLNQQLQIIFTDNQVKPEQLQWELEQEKSIYFSVTHQVSNIFKLIRILSENSLLKFKTIHLIKLKQDKQLQLKANVIVTEDKNE</sequence>
<name>B3H041_ACTP7</name>
<gene>
    <name evidence="2" type="ordered locus">APP7_0201</name>
</gene>
<protein>
    <recommendedName>
        <fullName evidence="4">PilO</fullName>
    </recommendedName>
</protein>
<dbReference type="Proteomes" id="UP000001226">
    <property type="component" value="Chromosome"/>
</dbReference>
<reference evidence="3" key="1">
    <citation type="submission" date="2008-06" db="EMBL/GenBank/DDBJ databases">
        <title>Genome and proteome analysis of A. pleuropneumoniae serotype 7.</title>
        <authorList>
            <person name="Linke B."/>
            <person name="Buettner F."/>
            <person name="Martinez-Arias R."/>
            <person name="Goesmann A."/>
            <person name="Baltes N."/>
            <person name="Tegetmeyer H."/>
            <person name="Singh M."/>
            <person name="Gerlach G.F."/>
        </authorList>
    </citation>
    <scope>NUCLEOTIDE SEQUENCE [LARGE SCALE GENOMIC DNA]</scope>
    <source>
        <strain evidence="3">AP76</strain>
    </source>
</reference>
<keyword evidence="1" id="KW-0472">Membrane</keyword>
<dbReference type="AlphaFoldDB" id="B3H041"/>
<keyword evidence="1" id="KW-0812">Transmembrane</keyword>
<feature type="transmembrane region" description="Helical" evidence="1">
    <location>
        <begin position="20"/>
        <end position="44"/>
    </location>
</feature>